<proteinExistence type="predicted"/>
<dbReference type="AlphaFoldDB" id="A0A246KYF0"/>
<reference evidence="2 3" key="1">
    <citation type="submission" date="2017-06" db="EMBL/GenBank/DDBJ databases">
        <authorList>
            <person name="Kim H.J."/>
            <person name="Triplett B.A."/>
        </authorList>
    </citation>
    <scope>NUCLEOTIDE SEQUENCE [LARGE SCALE GENOMIC DNA]</scope>
    <source>
        <strain evidence="2 3">S18795</strain>
    </source>
</reference>
<protein>
    <recommendedName>
        <fullName evidence="1">RNA polymerase sigma-70 region 4 domain-containing protein</fullName>
    </recommendedName>
</protein>
<dbReference type="InterPro" id="IPR013324">
    <property type="entry name" value="RNA_pol_sigma_r3/r4-like"/>
</dbReference>
<accession>A0A246KYF0</accession>
<name>A0A246KYF0_9GAMM</name>
<gene>
    <name evidence="2" type="ORF">CEE55_11045</name>
</gene>
<dbReference type="GO" id="GO:0003700">
    <property type="term" value="F:DNA-binding transcription factor activity"/>
    <property type="evidence" value="ECO:0007669"/>
    <property type="project" value="InterPro"/>
</dbReference>
<evidence type="ECO:0000313" key="3">
    <source>
        <dbReference type="Proteomes" id="UP000197904"/>
    </source>
</evidence>
<dbReference type="Proteomes" id="UP000197904">
    <property type="component" value="Unassembled WGS sequence"/>
</dbReference>
<dbReference type="InterPro" id="IPR007630">
    <property type="entry name" value="RNA_pol_sigma70_r4"/>
</dbReference>
<sequence length="204" mass="22063">MVAIELPQRCGLASILTRRAHAPSRAERNALVFRARYGGQGEDESTLRAIGEVHGITRERIRQIVSRQLSFLGNTPLEAACFEALVEACAGLGPVSVQEAEQQLRPLLGGTLTLQGASDYGREILGRPLPVQIVQISEADPMVLAGHLPEWLPLDMTQSRAAIRHSGAAQLNLVWALTMRQLGGWVKTRQAVVMVESVGSEGTP</sequence>
<evidence type="ECO:0000259" key="1">
    <source>
        <dbReference type="Pfam" id="PF04545"/>
    </source>
</evidence>
<dbReference type="EMBL" id="NIXP01000076">
    <property type="protein sequence ID" value="OWR33583.1"/>
    <property type="molecule type" value="Genomic_DNA"/>
</dbReference>
<dbReference type="Pfam" id="PF04545">
    <property type="entry name" value="Sigma70_r4"/>
    <property type="match status" value="1"/>
</dbReference>
<dbReference type="SUPFAM" id="SSF88659">
    <property type="entry name" value="Sigma3 and sigma4 domains of RNA polymerase sigma factors"/>
    <property type="match status" value="1"/>
</dbReference>
<evidence type="ECO:0000313" key="2">
    <source>
        <dbReference type="EMBL" id="OWR33583.1"/>
    </source>
</evidence>
<dbReference type="Gene3D" id="1.10.10.10">
    <property type="entry name" value="Winged helix-like DNA-binding domain superfamily/Winged helix DNA-binding domain"/>
    <property type="match status" value="1"/>
</dbReference>
<organism evidence="2 3">
    <name type="scientific">Stenotrophomonas pavanii</name>
    <dbReference type="NCBI Taxonomy" id="487698"/>
    <lineage>
        <taxon>Bacteria</taxon>
        <taxon>Pseudomonadati</taxon>
        <taxon>Pseudomonadota</taxon>
        <taxon>Gammaproteobacteria</taxon>
        <taxon>Lysobacterales</taxon>
        <taxon>Lysobacteraceae</taxon>
        <taxon>Stenotrophomonas</taxon>
    </lineage>
</organism>
<dbReference type="InterPro" id="IPR000943">
    <property type="entry name" value="RNA_pol_sigma70"/>
</dbReference>
<dbReference type="GO" id="GO:0006352">
    <property type="term" value="P:DNA-templated transcription initiation"/>
    <property type="evidence" value="ECO:0007669"/>
    <property type="project" value="InterPro"/>
</dbReference>
<dbReference type="InterPro" id="IPR036388">
    <property type="entry name" value="WH-like_DNA-bd_sf"/>
</dbReference>
<comment type="caution">
    <text evidence="2">The sequence shown here is derived from an EMBL/GenBank/DDBJ whole genome shotgun (WGS) entry which is preliminary data.</text>
</comment>
<dbReference type="PRINTS" id="PR00046">
    <property type="entry name" value="SIGMA70FCT"/>
</dbReference>
<feature type="domain" description="RNA polymerase sigma-70 region 4" evidence="1">
    <location>
        <begin position="27"/>
        <end position="67"/>
    </location>
</feature>
<dbReference type="RefSeq" id="WP_080101813.1">
    <property type="nucleotide sequence ID" value="NZ_NIXP01000076.1"/>
</dbReference>